<dbReference type="InterPro" id="IPR029068">
    <property type="entry name" value="Glyas_Bleomycin-R_OHBP_Dase"/>
</dbReference>
<dbReference type="RefSeq" id="WP_195874481.1">
    <property type="nucleotide sequence ID" value="NZ_JADOEL010000001.1"/>
</dbReference>
<comment type="caution">
    <text evidence="2">The sequence shown here is derived from an EMBL/GenBank/DDBJ whole genome shotgun (WGS) entry which is preliminary data.</text>
</comment>
<dbReference type="PROSITE" id="PS51819">
    <property type="entry name" value="VOC"/>
    <property type="match status" value="1"/>
</dbReference>
<gene>
    <name evidence="2" type="ORF">IXC47_01340</name>
</gene>
<dbReference type="EMBL" id="JADOEL010000001">
    <property type="protein sequence ID" value="MBF8176319.1"/>
    <property type="molecule type" value="Genomic_DNA"/>
</dbReference>
<dbReference type="Gene3D" id="3.10.180.10">
    <property type="entry name" value="2,3-Dihydroxybiphenyl 1,2-Dioxygenase, domain 1"/>
    <property type="match status" value="1"/>
</dbReference>
<name>A0ABS0EN92_9BURK</name>
<feature type="domain" description="VOC" evidence="1">
    <location>
        <begin position="4"/>
        <end position="123"/>
    </location>
</feature>
<keyword evidence="3" id="KW-1185">Reference proteome</keyword>
<dbReference type="SUPFAM" id="SSF54593">
    <property type="entry name" value="Glyoxalase/Bleomycin resistance protein/Dihydroxybiphenyl dioxygenase"/>
    <property type="match status" value="1"/>
</dbReference>
<dbReference type="InterPro" id="IPR052164">
    <property type="entry name" value="Anthracycline_SecMetBiosynth"/>
</dbReference>
<dbReference type="PANTHER" id="PTHR33993:SF2">
    <property type="entry name" value="VOC DOMAIN-CONTAINING PROTEIN"/>
    <property type="match status" value="1"/>
</dbReference>
<dbReference type="Pfam" id="PF00903">
    <property type="entry name" value="Glyoxalase"/>
    <property type="match status" value="1"/>
</dbReference>
<evidence type="ECO:0000313" key="2">
    <source>
        <dbReference type="EMBL" id="MBF8176319.1"/>
    </source>
</evidence>
<dbReference type="Proteomes" id="UP000657372">
    <property type="component" value="Unassembled WGS sequence"/>
</dbReference>
<evidence type="ECO:0000313" key="3">
    <source>
        <dbReference type="Proteomes" id="UP000657372"/>
    </source>
</evidence>
<proteinExistence type="predicted"/>
<organism evidence="2 3">
    <name type="scientific">Herminiimonas contaminans</name>
    <dbReference type="NCBI Taxonomy" id="1111140"/>
    <lineage>
        <taxon>Bacteria</taxon>
        <taxon>Pseudomonadati</taxon>
        <taxon>Pseudomonadota</taxon>
        <taxon>Betaproteobacteria</taxon>
        <taxon>Burkholderiales</taxon>
        <taxon>Oxalobacteraceae</taxon>
        <taxon>Herminiimonas</taxon>
    </lineage>
</organism>
<protein>
    <submittedName>
        <fullName evidence="2">VOC family protein</fullName>
    </submittedName>
</protein>
<reference evidence="2 3" key="1">
    <citation type="submission" date="2020-11" db="EMBL/GenBank/DDBJ databases">
        <title>WGS of Herminiimonas contaminans strain Marseille-Q4544 isolated from planarians Schmidtea mediterranea.</title>
        <authorList>
            <person name="Kangale L."/>
        </authorList>
    </citation>
    <scope>NUCLEOTIDE SEQUENCE [LARGE SCALE GENOMIC DNA]</scope>
    <source>
        <strain evidence="2 3">Marseille-Q4544</strain>
    </source>
</reference>
<dbReference type="InterPro" id="IPR004360">
    <property type="entry name" value="Glyas_Fos-R_dOase_dom"/>
</dbReference>
<evidence type="ECO:0000259" key="1">
    <source>
        <dbReference type="PROSITE" id="PS51819"/>
    </source>
</evidence>
<dbReference type="InterPro" id="IPR037523">
    <property type="entry name" value="VOC_core"/>
</dbReference>
<dbReference type="PANTHER" id="PTHR33993">
    <property type="entry name" value="GLYOXALASE-RELATED"/>
    <property type="match status" value="1"/>
</dbReference>
<accession>A0ABS0EN92</accession>
<sequence>MQTKINWFEIPSNDFARATRFYETLFDTKLQIEGATADLMQMAIFTSPAGDSCGCVTHSEHQKPSSNGTMIYLDAGASIDAVIQRIAPAGGKVYVPKTQLPDDIGYMAHFVDTEGNLIGLHAMQ</sequence>
<dbReference type="CDD" id="cd07247">
    <property type="entry name" value="SgaA_N_like"/>
    <property type="match status" value="1"/>
</dbReference>